<keyword evidence="4" id="KW-0812">Transmembrane</keyword>
<accession>A0A848DLV0</accession>
<dbReference type="AlphaFoldDB" id="A0A848DLV0"/>
<evidence type="ECO:0000256" key="6">
    <source>
        <dbReference type="ARBA" id="ARBA00023136"/>
    </source>
</evidence>
<evidence type="ECO:0000313" key="8">
    <source>
        <dbReference type="EMBL" id="NMH93509.1"/>
    </source>
</evidence>
<evidence type="ECO:0000256" key="3">
    <source>
        <dbReference type="ARBA" id="ARBA00022475"/>
    </source>
</evidence>
<evidence type="ECO:0000256" key="4">
    <source>
        <dbReference type="ARBA" id="ARBA00022692"/>
    </source>
</evidence>
<keyword evidence="3" id="KW-1003">Cell membrane</keyword>
<evidence type="ECO:0000259" key="7">
    <source>
        <dbReference type="PROSITE" id="PS51178"/>
    </source>
</evidence>
<comment type="similarity">
    <text evidence="2">Belongs to the MmpS family.</text>
</comment>
<dbReference type="GO" id="GO:0005886">
    <property type="term" value="C:plasma membrane"/>
    <property type="evidence" value="ECO:0007669"/>
    <property type="project" value="UniProtKB-SubCell"/>
</dbReference>
<name>A0A848DLV0_9PSEU</name>
<dbReference type="Gene3D" id="3.30.10.20">
    <property type="match status" value="1"/>
</dbReference>
<keyword evidence="5" id="KW-1133">Transmembrane helix</keyword>
<dbReference type="PROSITE" id="PS51178">
    <property type="entry name" value="PASTA"/>
    <property type="match status" value="1"/>
</dbReference>
<gene>
    <name evidence="8" type="ORF">HF519_18410</name>
</gene>
<evidence type="ECO:0000313" key="9">
    <source>
        <dbReference type="Proteomes" id="UP000586918"/>
    </source>
</evidence>
<dbReference type="Proteomes" id="UP000586918">
    <property type="component" value="Unassembled WGS sequence"/>
</dbReference>
<evidence type="ECO:0000256" key="2">
    <source>
        <dbReference type="ARBA" id="ARBA00007531"/>
    </source>
</evidence>
<comment type="subcellular location">
    <subcellularLocation>
        <location evidence="1">Cell membrane</location>
    </subcellularLocation>
</comment>
<dbReference type="InterPro" id="IPR008693">
    <property type="entry name" value="MmpS"/>
</dbReference>
<dbReference type="Pfam" id="PF03793">
    <property type="entry name" value="PASTA"/>
    <property type="match status" value="1"/>
</dbReference>
<keyword evidence="9" id="KW-1185">Reference proteome</keyword>
<comment type="caution">
    <text evidence="8">The sequence shown here is derived from an EMBL/GenBank/DDBJ whole genome shotgun (WGS) entry which is preliminary data.</text>
</comment>
<feature type="domain" description="PASTA" evidence="7">
    <location>
        <begin position="1"/>
        <end position="61"/>
    </location>
</feature>
<dbReference type="Pfam" id="PF05423">
    <property type="entry name" value="Mycobact_memb"/>
    <property type="match status" value="1"/>
</dbReference>
<dbReference type="InterPro" id="IPR005543">
    <property type="entry name" value="PASTA_dom"/>
</dbReference>
<sequence length="175" mass="18300">MPDLTGLTGEQASQALRRADFHYIDYSQNRNATMSSRVVSQNPAPGTRWNKLDKVSVALAPSTAASTARTTVAAAPTTTQAPEPVSDTWTYKVTGPHKAMITYAAKGGNTSQVSSAKLPWSKSVESPGYASMSFAYVSAQNSGGGTISCQIIAPSGNVVSENSSEGEYAIVTCQS</sequence>
<dbReference type="InterPro" id="IPR038468">
    <property type="entry name" value="MmpS_C"/>
</dbReference>
<dbReference type="CDD" id="cd06577">
    <property type="entry name" value="PASTA_pknB"/>
    <property type="match status" value="1"/>
</dbReference>
<dbReference type="EMBL" id="JAAXKZ010000071">
    <property type="protein sequence ID" value="NMH93509.1"/>
    <property type="molecule type" value="Genomic_DNA"/>
</dbReference>
<evidence type="ECO:0000256" key="1">
    <source>
        <dbReference type="ARBA" id="ARBA00004236"/>
    </source>
</evidence>
<proteinExistence type="inferred from homology"/>
<dbReference type="Gene3D" id="2.60.40.2880">
    <property type="entry name" value="MmpS1-5, C-terminal soluble domain"/>
    <property type="match status" value="1"/>
</dbReference>
<keyword evidence="6" id="KW-0472">Membrane</keyword>
<reference evidence="8 9" key="1">
    <citation type="submission" date="2020-04" db="EMBL/GenBank/DDBJ databases">
        <authorList>
            <person name="Klaysubun C."/>
            <person name="Duangmal K."/>
            <person name="Lipun K."/>
        </authorList>
    </citation>
    <scope>NUCLEOTIDE SEQUENCE [LARGE SCALE GENOMIC DNA]</scope>
    <source>
        <strain evidence="8 9">DSM 45300</strain>
    </source>
</reference>
<protein>
    <submittedName>
        <fullName evidence="8">PASTA domain-containing protein</fullName>
    </submittedName>
</protein>
<organism evidence="8 9">
    <name type="scientific">Pseudonocardia bannensis</name>
    <dbReference type="NCBI Taxonomy" id="630973"/>
    <lineage>
        <taxon>Bacteria</taxon>
        <taxon>Bacillati</taxon>
        <taxon>Actinomycetota</taxon>
        <taxon>Actinomycetes</taxon>
        <taxon>Pseudonocardiales</taxon>
        <taxon>Pseudonocardiaceae</taxon>
        <taxon>Pseudonocardia</taxon>
    </lineage>
</organism>
<evidence type="ECO:0000256" key="5">
    <source>
        <dbReference type="ARBA" id="ARBA00022989"/>
    </source>
</evidence>